<feature type="non-terminal residue" evidence="1">
    <location>
        <position position="1"/>
    </location>
</feature>
<dbReference type="AlphaFoldDB" id="A0A5C2RNV7"/>
<dbReference type="GO" id="GO:0003676">
    <property type="term" value="F:nucleic acid binding"/>
    <property type="evidence" value="ECO:0007669"/>
    <property type="project" value="InterPro"/>
</dbReference>
<gene>
    <name evidence="1" type="ORF">L227DRAFT_515192</name>
</gene>
<protein>
    <submittedName>
        <fullName evidence="1">Uncharacterized protein</fullName>
    </submittedName>
</protein>
<evidence type="ECO:0000313" key="1">
    <source>
        <dbReference type="EMBL" id="RPD52205.1"/>
    </source>
</evidence>
<dbReference type="Gene3D" id="3.30.420.10">
    <property type="entry name" value="Ribonuclease H-like superfamily/Ribonuclease H"/>
    <property type="match status" value="1"/>
</dbReference>
<accession>A0A5C2RNV7</accession>
<dbReference type="Proteomes" id="UP000313359">
    <property type="component" value="Unassembled WGS sequence"/>
</dbReference>
<dbReference type="OrthoDB" id="446925at2759"/>
<dbReference type="InterPro" id="IPR036397">
    <property type="entry name" value="RNaseH_sf"/>
</dbReference>
<dbReference type="EMBL" id="ML122392">
    <property type="protein sequence ID" value="RPD52205.1"/>
    <property type="molecule type" value="Genomic_DNA"/>
</dbReference>
<name>A0A5C2RNV7_9APHY</name>
<sequence length="107" mass="12211">PHLDIRQALYKAANGDQLKWSQFVFHVLWADRITVRRRMGCSPYFAATGCHPILPLDISEATYLMPTLDRLISTTKLIGARIHALSCCHEDLKRIHSKVYEAHLRAA</sequence>
<dbReference type="STRING" id="1328759.A0A5C2RNV7"/>
<organism evidence="1 2">
    <name type="scientific">Lentinus tigrinus ALCF2SS1-6</name>
    <dbReference type="NCBI Taxonomy" id="1328759"/>
    <lineage>
        <taxon>Eukaryota</taxon>
        <taxon>Fungi</taxon>
        <taxon>Dikarya</taxon>
        <taxon>Basidiomycota</taxon>
        <taxon>Agaricomycotina</taxon>
        <taxon>Agaricomycetes</taxon>
        <taxon>Polyporales</taxon>
        <taxon>Polyporaceae</taxon>
        <taxon>Lentinus</taxon>
    </lineage>
</organism>
<proteinExistence type="predicted"/>
<evidence type="ECO:0000313" key="2">
    <source>
        <dbReference type="Proteomes" id="UP000313359"/>
    </source>
</evidence>
<reference evidence="1" key="1">
    <citation type="journal article" date="2018" name="Genome Biol. Evol.">
        <title>Genomics and development of Lentinus tigrinus, a white-rot wood-decaying mushroom with dimorphic fruiting bodies.</title>
        <authorList>
            <person name="Wu B."/>
            <person name="Xu Z."/>
            <person name="Knudson A."/>
            <person name="Carlson A."/>
            <person name="Chen N."/>
            <person name="Kovaka S."/>
            <person name="LaButti K."/>
            <person name="Lipzen A."/>
            <person name="Pennachio C."/>
            <person name="Riley R."/>
            <person name="Schakwitz W."/>
            <person name="Umezawa K."/>
            <person name="Ohm R.A."/>
            <person name="Grigoriev I.V."/>
            <person name="Nagy L.G."/>
            <person name="Gibbons J."/>
            <person name="Hibbett D."/>
        </authorList>
    </citation>
    <scope>NUCLEOTIDE SEQUENCE [LARGE SCALE GENOMIC DNA]</scope>
    <source>
        <strain evidence="1">ALCF2SS1-6</strain>
    </source>
</reference>
<keyword evidence="2" id="KW-1185">Reference proteome</keyword>